<dbReference type="RefSeq" id="XP_037165401.1">
    <property type="nucleotide sequence ID" value="XM_037307592.1"/>
</dbReference>
<feature type="domain" description="SAM-like" evidence="3">
    <location>
        <begin position="858"/>
        <end position="937"/>
    </location>
</feature>
<dbReference type="Pfam" id="PF23394">
    <property type="entry name" value="DUF7102"/>
    <property type="match status" value="1"/>
</dbReference>
<dbReference type="OrthoDB" id="10257314at2759"/>
<feature type="region of interest" description="Disordered" evidence="1">
    <location>
        <begin position="290"/>
        <end position="309"/>
    </location>
</feature>
<proteinExistence type="predicted"/>
<evidence type="ECO:0000313" key="4">
    <source>
        <dbReference type="EMBL" id="KAF6236049.1"/>
    </source>
</evidence>
<dbReference type="InterPro" id="IPR055528">
    <property type="entry name" value="DUF7102"/>
</dbReference>
<dbReference type="AlphaFoldDB" id="A0A8H6FWM4"/>
<evidence type="ECO:0000259" key="2">
    <source>
        <dbReference type="Pfam" id="PF23394"/>
    </source>
</evidence>
<protein>
    <submittedName>
        <fullName evidence="4">Uncharacterized protein</fullName>
    </submittedName>
</protein>
<dbReference type="GeneID" id="59287339"/>
<evidence type="ECO:0000256" key="1">
    <source>
        <dbReference type="SAM" id="MobiDB-lite"/>
    </source>
</evidence>
<organism evidence="4 5">
    <name type="scientific">Letharia columbiana</name>
    <dbReference type="NCBI Taxonomy" id="112416"/>
    <lineage>
        <taxon>Eukaryota</taxon>
        <taxon>Fungi</taxon>
        <taxon>Dikarya</taxon>
        <taxon>Ascomycota</taxon>
        <taxon>Pezizomycotina</taxon>
        <taxon>Lecanoromycetes</taxon>
        <taxon>OSLEUM clade</taxon>
        <taxon>Lecanoromycetidae</taxon>
        <taxon>Lecanorales</taxon>
        <taxon>Lecanorineae</taxon>
        <taxon>Parmeliaceae</taxon>
        <taxon>Letharia</taxon>
    </lineage>
</organism>
<sequence>MSQNVEPPIIDYARFYALVQNHLEHDPLQALTLPENLGSFDSLLDDPPELFHIHLTNVKVPEERLAIDAGAASFLSSIAESVKYSPSQSDQDLGIERHRVRRMKHELPLLRSEHDIDVLRFAAPIVPDLENEFLPFETADVEEDEGLEWPSSYDALPDQFAKKSRSEKIEASEGDFLYLQQTLKFRFEGVDHGALEVDELSYKRRTIPEPASPPLLPLSPSPKPYIPSSDTGHLDFLSDTTSPTREEAREVERTIFADDRILPIKKQDDSPSQNSDPMLLETESLGDIYSPLKGIKNPPSSPSPFRERPKDLKVEVPLSPSHSEQPPPWKRKSVSFSEALPELIPELPLPITKPEDTSSDDIDAFFESTIKPVAAKAARAIEQEQLQEADTTLRVSVPIMDFSLPIAPWKAKSHGPKANNEGEALKKTLTKMKALHFSKHVWPTSGEAERELKWAPFPVALGKVETQESIPDNGFIDKYIVPPEPVDITTLTWKPSGLRIFDELAESDEEELEEGDFPEEKDINSLVRKRKLELEAGDLVSPPSEDVSSTANARIQGKQNADTAVAKATGIVSKPTKETTSKGINQEVSFTNSFSAMSALEDYINVRKGQMTRRKVTSDHHFAKHSQAQQLSEPADLHPPKRVSQIAIPAPAQRAPVLDAPTLSLPSSPHFFIVSASFLRNRSLSRQVQRVYPSAEFIERDFMLHQQGQFEQRSQSKVHTTSMNFGTMADEADVLLSPSTGLIWTSLQKIKQLALPGQINRSAIRERVSRTSLRYERLLVLVSQNQNTAPSSDRTNIDIQPLDDKDCTALAEFTAFCSTLPDEVQTIFIAGGEEDLAKWIVAAMVKHGMNTDQEFKLLQDETLWEVFLRRAGMNAFAAQAILATLKAPDRNEIDAAGTHGTEFGLTAFAKMSVQERFAHFETLLGGRRLLGRVSRALDARW</sequence>
<accession>A0A8H6FWM4</accession>
<feature type="domain" description="DUF7102" evidence="2">
    <location>
        <begin position="672"/>
        <end position="851"/>
    </location>
</feature>
<comment type="caution">
    <text evidence="4">The sequence shown here is derived from an EMBL/GenBank/DDBJ whole genome shotgun (WGS) entry which is preliminary data.</text>
</comment>
<name>A0A8H6FWM4_9LECA</name>
<keyword evidence="5" id="KW-1185">Reference proteome</keyword>
<dbReference type="InterPro" id="IPR057559">
    <property type="entry name" value="SAM_6"/>
</dbReference>
<dbReference type="EMBL" id="JACCJC010000021">
    <property type="protein sequence ID" value="KAF6236049.1"/>
    <property type="molecule type" value="Genomic_DNA"/>
</dbReference>
<dbReference type="Proteomes" id="UP000578531">
    <property type="component" value="Unassembled WGS sequence"/>
</dbReference>
<feature type="region of interest" description="Disordered" evidence="1">
    <location>
        <begin position="539"/>
        <end position="559"/>
    </location>
</feature>
<feature type="compositionally biased region" description="Polar residues" evidence="1">
    <location>
        <begin position="546"/>
        <end position="559"/>
    </location>
</feature>
<evidence type="ECO:0000313" key="5">
    <source>
        <dbReference type="Proteomes" id="UP000578531"/>
    </source>
</evidence>
<dbReference type="Pfam" id="PF23395">
    <property type="entry name" value="SAM_6"/>
    <property type="match status" value="1"/>
</dbReference>
<evidence type="ECO:0000259" key="3">
    <source>
        <dbReference type="Pfam" id="PF23395"/>
    </source>
</evidence>
<reference evidence="4 5" key="1">
    <citation type="journal article" date="2020" name="Genomics">
        <title>Complete, high-quality genomes from long-read metagenomic sequencing of two wolf lichen thalli reveals enigmatic genome architecture.</title>
        <authorList>
            <person name="McKenzie S.K."/>
            <person name="Walston R.F."/>
            <person name="Allen J.L."/>
        </authorList>
    </citation>
    <scope>NUCLEOTIDE SEQUENCE [LARGE SCALE GENOMIC DNA]</scope>
    <source>
        <strain evidence="4">WasteWater2</strain>
    </source>
</reference>
<gene>
    <name evidence="4" type="ORF">HO173_005677</name>
</gene>